<dbReference type="RefSeq" id="WP_038184511.1">
    <property type="nucleotide sequence ID" value="NZ_ASQA01000017.1"/>
</dbReference>
<feature type="transmembrane region" description="Helical" evidence="1">
    <location>
        <begin position="12"/>
        <end position="30"/>
    </location>
</feature>
<evidence type="ECO:0000256" key="1">
    <source>
        <dbReference type="SAM" id="Phobius"/>
    </source>
</evidence>
<accession>W4EYD8</accession>
<evidence type="ECO:0000313" key="2">
    <source>
        <dbReference type="EMBL" id="ETT85520.1"/>
    </source>
</evidence>
<evidence type="ECO:0000313" key="3">
    <source>
        <dbReference type="Proteomes" id="UP000019062"/>
    </source>
</evidence>
<keyword evidence="1" id="KW-1133">Transmembrane helix</keyword>
<name>W4EYD8_9BACL</name>
<protein>
    <recommendedName>
        <fullName evidence="4">Lipoprotein</fullName>
    </recommendedName>
</protein>
<keyword evidence="3" id="KW-1185">Reference proteome</keyword>
<dbReference type="Proteomes" id="UP000019062">
    <property type="component" value="Unassembled WGS sequence"/>
</dbReference>
<gene>
    <name evidence="2" type="ORF">C176_11004</name>
</gene>
<organism evidence="2 3">
    <name type="scientific">Viridibacillus arenosi FSL R5-213</name>
    <dbReference type="NCBI Taxonomy" id="1227360"/>
    <lineage>
        <taxon>Bacteria</taxon>
        <taxon>Bacillati</taxon>
        <taxon>Bacillota</taxon>
        <taxon>Bacilli</taxon>
        <taxon>Bacillales</taxon>
        <taxon>Caryophanaceae</taxon>
        <taxon>Viridibacillus</taxon>
    </lineage>
</organism>
<feature type="transmembrane region" description="Helical" evidence="1">
    <location>
        <begin position="36"/>
        <end position="56"/>
    </location>
</feature>
<dbReference type="eggNOG" id="ENOG5033EN8">
    <property type="taxonomic scope" value="Bacteria"/>
</dbReference>
<proteinExistence type="predicted"/>
<keyword evidence="1" id="KW-0812">Transmembrane</keyword>
<dbReference type="EMBL" id="ASQA01000017">
    <property type="protein sequence ID" value="ETT85520.1"/>
    <property type="molecule type" value="Genomic_DNA"/>
</dbReference>
<evidence type="ECO:0008006" key="4">
    <source>
        <dbReference type="Google" id="ProtNLM"/>
    </source>
</evidence>
<sequence>MEEKKQSKLEKWRMKYGSLAVALGCLYSLIVTWGEGWLFTAIMILGVFICGSFAIFDLKNSTYNRIG</sequence>
<comment type="caution">
    <text evidence="2">The sequence shown here is derived from an EMBL/GenBank/DDBJ whole genome shotgun (WGS) entry which is preliminary data.</text>
</comment>
<keyword evidence="1" id="KW-0472">Membrane</keyword>
<dbReference type="AlphaFoldDB" id="W4EYD8"/>
<reference evidence="2 3" key="1">
    <citation type="journal article" date="2014" name="BMC Genomics">
        <title>Genomic comparison of sporeforming bacilli isolated from milk.</title>
        <authorList>
            <person name="Moreno Switt A.I."/>
            <person name="Andrus A.D."/>
            <person name="Ranieri M.L."/>
            <person name="Orsi R.H."/>
            <person name="Ivy R."/>
            <person name="den Bakker H.C."/>
            <person name="Martin N.H."/>
            <person name="Wiedmann M."/>
            <person name="Boor K.J."/>
        </authorList>
    </citation>
    <scope>NUCLEOTIDE SEQUENCE [LARGE SCALE GENOMIC DNA]</scope>
    <source>
        <strain evidence="2 3">FSL R5-213</strain>
    </source>
</reference>